<keyword evidence="5" id="KW-0449">Lipoprotein</keyword>
<evidence type="ECO:0000256" key="2">
    <source>
        <dbReference type="ARBA" id="ARBA00022729"/>
    </source>
</evidence>
<name>A0ABT7MWA4_9MICO</name>
<evidence type="ECO:0000256" key="5">
    <source>
        <dbReference type="ARBA" id="ARBA00023288"/>
    </source>
</evidence>
<dbReference type="InterPro" id="IPR050490">
    <property type="entry name" value="Bact_solute-bd_prot1"/>
</dbReference>
<evidence type="ECO:0000313" key="7">
    <source>
        <dbReference type="EMBL" id="MDL9978725.1"/>
    </source>
</evidence>
<dbReference type="Proteomes" id="UP001235064">
    <property type="component" value="Unassembled WGS sequence"/>
</dbReference>
<keyword evidence="4" id="KW-0564">Palmitate</keyword>
<dbReference type="PANTHER" id="PTHR43649">
    <property type="entry name" value="ARABINOSE-BINDING PROTEIN-RELATED"/>
    <property type="match status" value="1"/>
</dbReference>
<dbReference type="Pfam" id="PF01547">
    <property type="entry name" value="SBP_bac_1"/>
    <property type="match status" value="1"/>
</dbReference>
<comment type="caution">
    <text evidence="7">The sequence shown here is derived from an EMBL/GenBank/DDBJ whole genome shotgun (WGS) entry which is preliminary data.</text>
</comment>
<protein>
    <submittedName>
        <fullName evidence="7">Extracellular solute-binding protein</fullName>
    </submittedName>
</protein>
<evidence type="ECO:0000313" key="8">
    <source>
        <dbReference type="Proteomes" id="UP001235064"/>
    </source>
</evidence>
<dbReference type="InterPro" id="IPR006311">
    <property type="entry name" value="TAT_signal"/>
</dbReference>
<keyword evidence="2 6" id="KW-0732">Signal</keyword>
<reference evidence="7 8" key="1">
    <citation type="submission" date="2023-06" db="EMBL/GenBank/DDBJ databases">
        <title>Microbacterium sp. nov., isolated from a waste landfill.</title>
        <authorList>
            <person name="Wen W."/>
        </authorList>
    </citation>
    <scope>NUCLEOTIDE SEQUENCE [LARGE SCALE GENOMIC DNA]</scope>
    <source>
        <strain evidence="7 8">ASV49</strain>
    </source>
</reference>
<evidence type="ECO:0000256" key="4">
    <source>
        <dbReference type="ARBA" id="ARBA00023139"/>
    </source>
</evidence>
<feature type="chain" id="PRO_5045211081" evidence="6">
    <location>
        <begin position="37"/>
        <end position="444"/>
    </location>
</feature>
<evidence type="ECO:0000256" key="6">
    <source>
        <dbReference type="SAM" id="SignalP"/>
    </source>
</evidence>
<proteinExistence type="predicted"/>
<evidence type="ECO:0000256" key="3">
    <source>
        <dbReference type="ARBA" id="ARBA00023136"/>
    </source>
</evidence>
<dbReference type="PROSITE" id="PS51318">
    <property type="entry name" value="TAT"/>
    <property type="match status" value="1"/>
</dbReference>
<keyword evidence="3" id="KW-0472">Membrane</keyword>
<keyword evidence="1" id="KW-1003">Cell membrane</keyword>
<gene>
    <name evidence="7" type="ORF">QSV35_05245</name>
</gene>
<dbReference type="SUPFAM" id="SSF53850">
    <property type="entry name" value="Periplasmic binding protein-like II"/>
    <property type="match status" value="1"/>
</dbReference>
<dbReference type="PROSITE" id="PS51257">
    <property type="entry name" value="PROKAR_LIPOPROTEIN"/>
    <property type="match status" value="1"/>
</dbReference>
<evidence type="ECO:0000256" key="1">
    <source>
        <dbReference type="ARBA" id="ARBA00022475"/>
    </source>
</evidence>
<sequence length="444" mass="46288">MKAITTTRRAVARGAVAMAIAGALIALAGCSGSASASGDSSGKVSGTLNVLVPSAAGSDAGFKAVNAAFQKKYPDAKIVFTSVPTNNWASVESSRLSAGNVDVLVASPIEIPSYVPASSESFDAKAADAGTFVDLSNESFMKNWTPTVIDALKYKGKDYSVPTGLSYYTGAFYNKDIFAKYGLQVPTTWSEFVALCDKLKGAGVAPLGIGGKDSWPAGLTMLAAVQGAYPTQSDKADLAEQLWKQKAKLTDPKLVDVLSKVDTMYGYAEQNFAGVAYSDVPSLFANGSVAMTPDGTWNQTTIDAAVAGKFSYGYFPIPTSDNAADNATLGGKVEIRLSATAASKNKTAALAYLDFFSQPENYKLFIADAGFAPAQPGIASTPFLGSIKDYTKSFSLAWDNIWTANANAGPAAKFPFNYVGVAPLGTDTPDKAAAAAQKDWSAAF</sequence>
<dbReference type="PANTHER" id="PTHR43649:SF33">
    <property type="entry name" value="POLYGALACTURONAN_RHAMNOGALACTURONAN-BINDING PROTEIN YTCQ"/>
    <property type="match status" value="1"/>
</dbReference>
<dbReference type="Gene3D" id="3.40.190.10">
    <property type="entry name" value="Periplasmic binding protein-like II"/>
    <property type="match status" value="2"/>
</dbReference>
<dbReference type="EMBL" id="JASXSZ010000001">
    <property type="protein sequence ID" value="MDL9978725.1"/>
    <property type="molecule type" value="Genomic_DNA"/>
</dbReference>
<keyword evidence="8" id="KW-1185">Reference proteome</keyword>
<accession>A0ABT7MWA4</accession>
<dbReference type="InterPro" id="IPR006059">
    <property type="entry name" value="SBP"/>
</dbReference>
<feature type="signal peptide" evidence="6">
    <location>
        <begin position="1"/>
        <end position="36"/>
    </location>
</feature>
<organism evidence="7 8">
    <name type="scientific">Microbacterium candidum</name>
    <dbReference type="NCBI Taxonomy" id="3041922"/>
    <lineage>
        <taxon>Bacteria</taxon>
        <taxon>Bacillati</taxon>
        <taxon>Actinomycetota</taxon>
        <taxon>Actinomycetes</taxon>
        <taxon>Micrococcales</taxon>
        <taxon>Microbacteriaceae</taxon>
        <taxon>Microbacterium</taxon>
    </lineage>
</organism>
<dbReference type="RefSeq" id="WP_286287390.1">
    <property type="nucleotide sequence ID" value="NZ_JASXSZ010000001.1"/>
</dbReference>